<evidence type="ECO:0000256" key="2">
    <source>
        <dbReference type="ARBA" id="ARBA00022840"/>
    </source>
</evidence>
<evidence type="ECO:0000313" key="8">
    <source>
        <dbReference type="Proteomes" id="UP001189429"/>
    </source>
</evidence>
<dbReference type="SMART" id="SM00242">
    <property type="entry name" value="MYSc"/>
    <property type="match status" value="1"/>
</dbReference>
<evidence type="ECO:0000313" key="7">
    <source>
        <dbReference type="EMBL" id="CAK0899400.1"/>
    </source>
</evidence>
<evidence type="ECO:0000256" key="4">
    <source>
        <dbReference type="PROSITE-ProRule" id="PRU00782"/>
    </source>
</evidence>
<evidence type="ECO:0000259" key="6">
    <source>
        <dbReference type="PROSITE" id="PS51456"/>
    </source>
</evidence>
<dbReference type="EMBL" id="CAUYUJ010020599">
    <property type="protein sequence ID" value="CAK0899400.1"/>
    <property type="molecule type" value="Genomic_DNA"/>
</dbReference>
<feature type="region of interest" description="Disordered" evidence="5">
    <location>
        <begin position="347"/>
        <end position="368"/>
    </location>
</feature>
<keyword evidence="2" id="KW-0067">ATP-binding</keyword>
<comment type="caution">
    <text evidence="4">Lacks conserved residue(s) required for the propagation of feature annotation.</text>
</comment>
<keyword evidence="8" id="KW-1185">Reference proteome</keyword>
<protein>
    <recommendedName>
        <fullName evidence="6">Myosin motor domain-containing protein</fullName>
    </recommendedName>
</protein>
<comment type="caution">
    <text evidence="7">The sequence shown here is derived from an EMBL/GenBank/DDBJ whole genome shotgun (WGS) entry which is preliminary data.</text>
</comment>
<proteinExistence type="inferred from homology"/>
<dbReference type="Pfam" id="PF00063">
    <property type="entry name" value="Myosin_head"/>
    <property type="match status" value="1"/>
</dbReference>
<dbReference type="Gene3D" id="1.20.120.720">
    <property type="entry name" value="Myosin VI head, motor domain, U50 subdomain"/>
    <property type="match status" value="1"/>
</dbReference>
<name>A0ABN9XI06_9DINO</name>
<dbReference type="Gene3D" id="1.20.58.530">
    <property type="match status" value="1"/>
</dbReference>
<dbReference type="InterPro" id="IPR027417">
    <property type="entry name" value="P-loop_NTPase"/>
</dbReference>
<dbReference type="InterPro" id="IPR001609">
    <property type="entry name" value="Myosin_head_motor_dom-like"/>
</dbReference>
<dbReference type="PANTHER" id="PTHR13140">
    <property type="entry name" value="MYOSIN"/>
    <property type="match status" value="1"/>
</dbReference>
<keyword evidence="3 4" id="KW-0009">Actin-binding</keyword>
<organism evidence="7 8">
    <name type="scientific">Prorocentrum cordatum</name>
    <dbReference type="NCBI Taxonomy" id="2364126"/>
    <lineage>
        <taxon>Eukaryota</taxon>
        <taxon>Sar</taxon>
        <taxon>Alveolata</taxon>
        <taxon>Dinophyceae</taxon>
        <taxon>Prorocentrales</taxon>
        <taxon>Prorocentraceae</taxon>
        <taxon>Prorocentrum</taxon>
    </lineage>
</organism>
<keyword evidence="4" id="KW-0518">Myosin</keyword>
<sequence>MLKRRVAVQGRRSFYEVERTRTQVECVLRSFIVTLYSRLFRRLVARMNAAFCANVPGDGAGAELGLLDIYGFESLQRNGLEQLLINLTNERLQQFFVRHALVSEQQAYLQEGIPLRAVEPDDCSRSLDAVLGVLDLLDDHGRQRCRGLPASDDRFCSAAVRAHAAPAPGRAGPLPVRSARPRRPRGGLPVEQGAFLVAHYAGDVEYERQGWLDGNDAQPLPEVEALLRSSEQEWVRAAGGDGAAAVEGRQFRSVSRQHRRDLDALVSRLGSARVQFVRCFRPSRQETPGRVDPAYLLGQLASCGTVPLLRLMHQGFPHRLPLREVAARFGPLLPERLRAGSERTLARCAAPPPPPEGPSEGPHRRAPAEHFVFLVEG</sequence>
<dbReference type="PANTHER" id="PTHR13140:SF706">
    <property type="entry name" value="DILUTE CLASS UNCONVENTIONAL MYOSIN, ISOFORM C"/>
    <property type="match status" value="1"/>
</dbReference>
<evidence type="ECO:0000256" key="5">
    <source>
        <dbReference type="SAM" id="MobiDB-lite"/>
    </source>
</evidence>
<accession>A0ABN9XI06</accession>
<keyword evidence="4" id="KW-0505">Motor protein</keyword>
<reference evidence="7" key="1">
    <citation type="submission" date="2023-10" db="EMBL/GenBank/DDBJ databases">
        <authorList>
            <person name="Chen Y."/>
            <person name="Shah S."/>
            <person name="Dougan E. K."/>
            <person name="Thang M."/>
            <person name="Chan C."/>
        </authorList>
    </citation>
    <scope>NUCLEOTIDE SEQUENCE [LARGE SCALE GENOMIC DNA]</scope>
</reference>
<comment type="similarity">
    <text evidence="4">Belongs to the TRAFAC class myosin-kinesin ATPase superfamily. Myosin family.</text>
</comment>
<keyword evidence="1" id="KW-0547">Nucleotide-binding</keyword>
<gene>
    <name evidence="7" type="ORF">PCOR1329_LOCUS76914</name>
</gene>
<dbReference type="PROSITE" id="PS51456">
    <property type="entry name" value="MYOSIN_MOTOR"/>
    <property type="match status" value="1"/>
</dbReference>
<dbReference type="Proteomes" id="UP001189429">
    <property type="component" value="Unassembled WGS sequence"/>
</dbReference>
<feature type="region of interest" description="Actin-binding" evidence="4">
    <location>
        <begin position="262"/>
        <end position="284"/>
    </location>
</feature>
<evidence type="ECO:0000256" key="3">
    <source>
        <dbReference type="ARBA" id="ARBA00023203"/>
    </source>
</evidence>
<dbReference type="SUPFAM" id="SSF52540">
    <property type="entry name" value="P-loop containing nucleoside triphosphate hydrolases"/>
    <property type="match status" value="1"/>
</dbReference>
<feature type="domain" description="Myosin motor" evidence="6">
    <location>
        <begin position="1"/>
        <end position="377"/>
    </location>
</feature>
<evidence type="ECO:0000256" key="1">
    <source>
        <dbReference type="ARBA" id="ARBA00022741"/>
    </source>
</evidence>